<accession>A0ABV0P1I7</accession>
<dbReference type="PRINTS" id="PR00624">
    <property type="entry name" value="HISTONEH5"/>
</dbReference>
<dbReference type="InterPro" id="IPR036388">
    <property type="entry name" value="WH-like_DNA-bd_sf"/>
</dbReference>
<protein>
    <recommendedName>
        <fullName evidence="9">H15 domain-containing protein</fullName>
    </recommendedName>
</protein>
<feature type="domain" description="H15" evidence="9">
    <location>
        <begin position="64"/>
        <end position="143"/>
    </location>
</feature>
<dbReference type="Proteomes" id="UP001476798">
    <property type="component" value="Unassembled WGS sequence"/>
</dbReference>
<proteinExistence type="inferred from homology"/>
<evidence type="ECO:0000313" key="11">
    <source>
        <dbReference type="Proteomes" id="UP001476798"/>
    </source>
</evidence>
<dbReference type="InterPro" id="IPR005819">
    <property type="entry name" value="H1/H5"/>
</dbReference>
<dbReference type="EMBL" id="JAHRIO010057832">
    <property type="protein sequence ID" value="MEQ2176996.1"/>
    <property type="molecule type" value="Genomic_DNA"/>
</dbReference>
<keyword evidence="8" id="KW-0732">Signal</keyword>
<feature type="chain" id="PRO_5045727993" description="H15 domain-containing protein" evidence="8">
    <location>
        <begin position="21"/>
        <end position="273"/>
    </location>
</feature>
<organism evidence="10 11">
    <name type="scientific">Goodea atripinnis</name>
    <dbReference type="NCBI Taxonomy" id="208336"/>
    <lineage>
        <taxon>Eukaryota</taxon>
        <taxon>Metazoa</taxon>
        <taxon>Chordata</taxon>
        <taxon>Craniata</taxon>
        <taxon>Vertebrata</taxon>
        <taxon>Euteleostomi</taxon>
        <taxon>Actinopterygii</taxon>
        <taxon>Neopterygii</taxon>
        <taxon>Teleostei</taxon>
        <taxon>Neoteleostei</taxon>
        <taxon>Acanthomorphata</taxon>
        <taxon>Ovalentaria</taxon>
        <taxon>Atherinomorphae</taxon>
        <taxon>Cyprinodontiformes</taxon>
        <taxon>Goodeidae</taxon>
        <taxon>Goodea</taxon>
    </lineage>
</organism>
<evidence type="ECO:0000256" key="7">
    <source>
        <dbReference type="SAM" id="MobiDB-lite"/>
    </source>
</evidence>
<evidence type="ECO:0000256" key="2">
    <source>
        <dbReference type="ARBA" id="ARBA00004286"/>
    </source>
</evidence>
<name>A0ABV0P1I7_9TELE</name>
<keyword evidence="5 6" id="KW-0539">Nucleus</keyword>
<dbReference type="PROSITE" id="PS51504">
    <property type="entry name" value="H15"/>
    <property type="match status" value="1"/>
</dbReference>
<dbReference type="InterPro" id="IPR036390">
    <property type="entry name" value="WH_DNA-bd_sf"/>
</dbReference>
<comment type="caution">
    <text evidence="10">The sequence shown here is derived from an EMBL/GenBank/DDBJ whole genome shotgun (WGS) entry which is preliminary data.</text>
</comment>
<feature type="region of interest" description="Disordered" evidence="7">
    <location>
        <begin position="25"/>
        <end position="60"/>
    </location>
</feature>
<feature type="signal peptide" evidence="8">
    <location>
        <begin position="1"/>
        <end position="20"/>
    </location>
</feature>
<keyword evidence="3 6" id="KW-0158">Chromosome</keyword>
<dbReference type="Pfam" id="PF00538">
    <property type="entry name" value="Linker_histone"/>
    <property type="match status" value="1"/>
</dbReference>
<dbReference type="InterPro" id="IPR005818">
    <property type="entry name" value="Histone_H1/H5_H15"/>
</dbReference>
<feature type="region of interest" description="Disordered" evidence="7">
    <location>
        <begin position="147"/>
        <end position="273"/>
    </location>
</feature>
<dbReference type="CDD" id="cd00073">
    <property type="entry name" value="H15"/>
    <property type="match status" value="1"/>
</dbReference>
<evidence type="ECO:0000256" key="8">
    <source>
        <dbReference type="SAM" id="SignalP"/>
    </source>
</evidence>
<gene>
    <name evidence="10" type="ORF">GOODEAATRI_034028</name>
</gene>
<evidence type="ECO:0000256" key="3">
    <source>
        <dbReference type="ARBA" id="ARBA00022454"/>
    </source>
</evidence>
<dbReference type="SUPFAM" id="SSF46785">
    <property type="entry name" value="Winged helix' DNA-binding domain"/>
    <property type="match status" value="1"/>
</dbReference>
<sequence>MLRVLVFFFVCLFLSPVDLAKTMPPKKRAAESPDPQPSSNSAPAEETTGKKKSDPVLAVRKLTPHPSNAIMVREALKALDSRKGVSSQAIQSYIKQNYPSVDLVRLKHLVRRALKKGMESGTLVRPANAIVTTGAVGKFRLAPKAKEVKLKNENGDPNVQKAPNAAKDGAKKTQTAVAAKKKKSAEKAKSAVKPKHPKSSGVEVAAPSNVSPAKKPKAKKAVATGSADRSSDSTKKTAKPKGANKEKKPPRKAAKTGSDAPASKAAGKRVNTA</sequence>
<evidence type="ECO:0000313" key="10">
    <source>
        <dbReference type="EMBL" id="MEQ2176996.1"/>
    </source>
</evidence>
<evidence type="ECO:0000256" key="1">
    <source>
        <dbReference type="ARBA" id="ARBA00004123"/>
    </source>
</evidence>
<evidence type="ECO:0000256" key="5">
    <source>
        <dbReference type="ARBA" id="ARBA00023242"/>
    </source>
</evidence>
<evidence type="ECO:0000256" key="4">
    <source>
        <dbReference type="ARBA" id="ARBA00023125"/>
    </source>
</evidence>
<comment type="subcellular location">
    <subcellularLocation>
        <location evidence="2">Chromosome</location>
    </subcellularLocation>
    <subcellularLocation>
        <location evidence="1 6">Nucleus</location>
    </subcellularLocation>
</comment>
<keyword evidence="11" id="KW-1185">Reference proteome</keyword>
<comment type="similarity">
    <text evidence="6">Belongs to the histone H1/H5 family.</text>
</comment>
<dbReference type="SMART" id="SM00526">
    <property type="entry name" value="H15"/>
    <property type="match status" value="1"/>
</dbReference>
<reference evidence="10 11" key="1">
    <citation type="submission" date="2021-06" db="EMBL/GenBank/DDBJ databases">
        <authorList>
            <person name="Palmer J.M."/>
        </authorList>
    </citation>
    <scope>NUCLEOTIDE SEQUENCE [LARGE SCALE GENOMIC DNA]</scope>
    <source>
        <strain evidence="10 11">GA_2019</strain>
        <tissue evidence="10">Muscle</tissue>
    </source>
</reference>
<dbReference type="PANTHER" id="PTHR11467">
    <property type="entry name" value="HISTONE H1"/>
    <property type="match status" value="1"/>
</dbReference>
<evidence type="ECO:0000259" key="9">
    <source>
        <dbReference type="PROSITE" id="PS51504"/>
    </source>
</evidence>
<keyword evidence="4 6" id="KW-0238">DNA-binding</keyword>
<dbReference type="PANTHER" id="PTHR11467:SF177">
    <property type="entry name" value="HISTONE H1, EARLY EMBRYONIC"/>
    <property type="match status" value="1"/>
</dbReference>
<evidence type="ECO:0000256" key="6">
    <source>
        <dbReference type="RuleBase" id="RU003894"/>
    </source>
</evidence>
<dbReference type="Gene3D" id="1.10.10.10">
    <property type="entry name" value="Winged helix-like DNA-binding domain superfamily/Winged helix DNA-binding domain"/>
    <property type="match status" value="1"/>
</dbReference>
<feature type="compositionally biased region" description="Basic residues" evidence="7">
    <location>
        <begin position="179"/>
        <end position="198"/>
    </location>
</feature>